<dbReference type="AlphaFoldDB" id="A0A645F6A8"/>
<feature type="transmembrane region" description="Helical" evidence="5">
    <location>
        <begin position="94"/>
        <end position="112"/>
    </location>
</feature>
<keyword evidence="3 5" id="KW-1133">Transmembrane helix</keyword>
<dbReference type="InterPro" id="IPR002781">
    <property type="entry name" value="TM_pro_TauE-like"/>
</dbReference>
<dbReference type="EMBL" id="VSSQ01055924">
    <property type="protein sequence ID" value="MPN09801.1"/>
    <property type="molecule type" value="Genomic_DNA"/>
</dbReference>
<evidence type="ECO:0000256" key="4">
    <source>
        <dbReference type="ARBA" id="ARBA00023136"/>
    </source>
</evidence>
<evidence type="ECO:0000313" key="6">
    <source>
        <dbReference type="EMBL" id="MPN09801.1"/>
    </source>
</evidence>
<name>A0A645F6A8_9ZZZZ</name>
<evidence type="ECO:0000256" key="2">
    <source>
        <dbReference type="ARBA" id="ARBA00022692"/>
    </source>
</evidence>
<feature type="transmembrane region" description="Helical" evidence="5">
    <location>
        <begin position="12"/>
        <end position="32"/>
    </location>
</feature>
<dbReference type="Pfam" id="PF01925">
    <property type="entry name" value="TauE"/>
    <property type="match status" value="1"/>
</dbReference>
<feature type="transmembrane region" description="Helical" evidence="5">
    <location>
        <begin position="68"/>
        <end position="88"/>
    </location>
</feature>
<gene>
    <name evidence="6" type="ORF">SDC9_157093</name>
</gene>
<feature type="transmembrane region" description="Helical" evidence="5">
    <location>
        <begin position="38"/>
        <end position="56"/>
    </location>
</feature>
<dbReference type="GO" id="GO:0016020">
    <property type="term" value="C:membrane"/>
    <property type="evidence" value="ECO:0007669"/>
    <property type="project" value="UniProtKB-SubCell"/>
</dbReference>
<comment type="caution">
    <text evidence="6">The sequence shown here is derived from an EMBL/GenBank/DDBJ whole genome shotgun (WGS) entry which is preliminary data.</text>
</comment>
<sequence>MTYVLIGLASGIISGMGIGGGTILIPALSFIMETPQQQAQMINLLFLVPTAIVALIKHKKEGNIDFKTAKPVIFYGIIGAIIGSIIAVNMEAELLRKFFGGFLFIMGIIEIFKK</sequence>
<dbReference type="PANTHER" id="PTHR43483">
    <property type="entry name" value="MEMBRANE TRANSPORTER PROTEIN HI_0806-RELATED"/>
    <property type="match status" value="1"/>
</dbReference>
<accession>A0A645F6A8</accession>
<organism evidence="6">
    <name type="scientific">bioreactor metagenome</name>
    <dbReference type="NCBI Taxonomy" id="1076179"/>
    <lineage>
        <taxon>unclassified sequences</taxon>
        <taxon>metagenomes</taxon>
        <taxon>ecological metagenomes</taxon>
    </lineage>
</organism>
<comment type="subcellular location">
    <subcellularLocation>
        <location evidence="1">Membrane</location>
        <topology evidence="1">Multi-pass membrane protein</topology>
    </subcellularLocation>
</comment>
<proteinExistence type="predicted"/>
<evidence type="ECO:0000256" key="1">
    <source>
        <dbReference type="ARBA" id="ARBA00004141"/>
    </source>
</evidence>
<evidence type="ECO:0000256" key="5">
    <source>
        <dbReference type="SAM" id="Phobius"/>
    </source>
</evidence>
<reference evidence="6" key="1">
    <citation type="submission" date="2019-08" db="EMBL/GenBank/DDBJ databases">
        <authorList>
            <person name="Kucharzyk K."/>
            <person name="Murdoch R.W."/>
            <person name="Higgins S."/>
            <person name="Loffler F."/>
        </authorList>
    </citation>
    <scope>NUCLEOTIDE SEQUENCE</scope>
</reference>
<keyword evidence="2 5" id="KW-0812">Transmembrane</keyword>
<evidence type="ECO:0000256" key="3">
    <source>
        <dbReference type="ARBA" id="ARBA00022989"/>
    </source>
</evidence>
<dbReference type="PANTHER" id="PTHR43483:SF3">
    <property type="entry name" value="MEMBRANE TRANSPORTER PROTEIN HI_0806-RELATED"/>
    <property type="match status" value="1"/>
</dbReference>
<protein>
    <submittedName>
        <fullName evidence="6">Uncharacterized protein</fullName>
    </submittedName>
</protein>
<keyword evidence="4 5" id="KW-0472">Membrane</keyword>